<organism evidence="1 2">
    <name type="scientific">Methanococcus vannielii (strain ATCC 35089 / DSM 1224 / JCM 13029 / OCM 148 / SB)</name>
    <dbReference type="NCBI Taxonomy" id="406327"/>
    <lineage>
        <taxon>Archaea</taxon>
        <taxon>Methanobacteriati</taxon>
        <taxon>Methanobacteriota</taxon>
        <taxon>Methanomada group</taxon>
        <taxon>Methanococci</taxon>
        <taxon>Methanococcales</taxon>
        <taxon>Methanococcaceae</taxon>
        <taxon>Methanococcus</taxon>
    </lineage>
</organism>
<gene>
    <name evidence="1" type="ordered locus">Mevan_1657</name>
</gene>
<sequence length="150" mass="17800">MKKVYHNFINFTKQILLKPKKSGETMRDRFSFSYDPFLDLLYLRFFSTSIYEQTLDFSNVLIDISKNQDLRGIEIPDASKVFDVEKSDLKEIKSLNVLFKITEENIEVYITLNVLKNDKIRLLSLKLSKINDYSLFEKTVEFSAHYRFSE</sequence>
<proteinExistence type="predicted"/>
<dbReference type="Proteomes" id="UP000001107">
    <property type="component" value="Chromosome"/>
</dbReference>
<dbReference type="AlphaFoldDB" id="A6USS7"/>
<dbReference type="KEGG" id="mvn:Mevan_1657"/>
<reference evidence="1" key="1">
    <citation type="submission" date="2007-06" db="EMBL/GenBank/DDBJ databases">
        <title>Complete sequence of Methanococcus vannielii SB.</title>
        <authorList>
            <consortium name="US DOE Joint Genome Institute"/>
            <person name="Copeland A."/>
            <person name="Lucas S."/>
            <person name="Lapidus A."/>
            <person name="Barry K."/>
            <person name="Glavina del Rio T."/>
            <person name="Dalin E."/>
            <person name="Tice H."/>
            <person name="Pitluck S."/>
            <person name="Chain P."/>
            <person name="Malfatti S."/>
            <person name="Shin M."/>
            <person name="Vergez L."/>
            <person name="Schmutz J."/>
            <person name="Larimer F."/>
            <person name="Land M."/>
            <person name="Hauser L."/>
            <person name="Kyrpides N."/>
            <person name="Anderson I."/>
            <person name="Sieprawska-Lupa M."/>
            <person name="Whitman W.B."/>
            <person name="Richardson P."/>
        </authorList>
    </citation>
    <scope>NUCLEOTIDE SEQUENCE [LARGE SCALE GENOMIC DNA]</scope>
    <source>
        <strain evidence="1">SB</strain>
    </source>
</reference>
<accession>A6USS7</accession>
<dbReference type="STRING" id="406327.Mevan_1657"/>
<name>A6USS7_METVS</name>
<evidence type="ECO:0000313" key="2">
    <source>
        <dbReference type="Proteomes" id="UP000001107"/>
    </source>
</evidence>
<dbReference type="EMBL" id="CP000742">
    <property type="protein sequence ID" value="ABR55549.1"/>
    <property type="molecule type" value="Genomic_DNA"/>
</dbReference>
<dbReference type="eggNOG" id="arCOG05051">
    <property type="taxonomic scope" value="Archaea"/>
</dbReference>
<dbReference type="Pfam" id="PF10049">
    <property type="entry name" value="DUF2283"/>
    <property type="match status" value="1"/>
</dbReference>
<evidence type="ECO:0000313" key="1">
    <source>
        <dbReference type="EMBL" id="ABR55549.1"/>
    </source>
</evidence>
<keyword evidence="2" id="KW-1185">Reference proteome</keyword>
<dbReference type="HOGENOM" id="CLU_161126_0_0_2"/>
<protein>
    <submittedName>
        <fullName evidence="1">Uncharacterized protein</fullName>
    </submittedName>
</protein>
<dbReference type="InterPro" id="IPR019270">
    <property type="entry name" value="DUF2283"/>
</dbReference>